<keyword evidence="2" id="KW-1185">Reference proteome</keyword>
<proteinExistence type="predicted"/>
<dbReference type="Gene3D" id="3.10.450.50">
    <property type="match status" value="1"/>
</dbReference>
<accession>A0A3S9B9P4</accession>
<dbReference type="AlphaFoldDB" id="A0A3S9B9P4"/>
<evidence type="ECO:0000313" key="1">
    <source>
        <dbReference type="EMBL" id="AZN73645.1"/>
    </source>
</evidence>
<gene>
    <name evidence="1" type="ORF">D5400_07295</name>
</gene>
<name>A0A3S9B9P4_9HYPH</name>
<dbReference type="RefSeq" id="WP_126009050.1">
    <property type="nucleotide sequence ID" value="NZ_CP032509.1"/>
</dbReference>
<reference evidence="1 2" key="1">
    <citation type="submission" date="2018-09" db="EMBL/GenBank/DDBJ databases">
        <title>Marinorhizobium profundi gen. nov., sp. nov., isolated from a deep-sea sediment sample from the New Britain Trench and proposal of Marinorhizobiaceae fam. nov. in the order Rhizobiales of the class Alphaproteobacteria.</title>
        <authorList>
            <person name="Cao J."/>
        </authorList>
    </citation>
    <scope>NUCLEOTIDE SEQUENCE [LARGE SCALE GENOMIC DNA]</scope>
    <source>
        <strain evidence="1 2">WS11</strain>
    </source>
</reference>
<evidence type="ECO:0000313" key="2">
    <source>
        <dbReference type="Proteomes" id="UP000268192"/>
    </source>
</evidence>
<dbReference type="KEGG" id="abaw:D5400_07295"/>
<dbReference type="OrthoDB" id="8635217at2"/>
<dbReference type="InterPro" id="IPR032710">
    <property type="entry name" value="NTF2-like_dom_sf"/>
</dbReference>
<sequence>MSVQSLANAPDDRIHDDAEIVRRYLETSMIPDPEGAAAFVAPEFVVTFTGGRDFDHPRGPTAFNAARYNWVKKKMDRFDVAPGDGETVVYSIGTLYGEWPDGTPFKDNRYVDRFVVRNGKIVKMDVWNDSAEWILDPSVSRS</sequence>
<dbReference type="Proteomes" id="UP000268192">
    <property type="component" value="Chromosome"/>
</dbReference>
<dbReference type="EMBL" id="CP032509">
    <property type="protein sequence ID" value="AZN73645.1"/>
    <property type="molecule type" value="Genomic_DNA"/>
</dbReference>
<dbReference type="SUPFAM" id="SSF54427">
    <property type="entry name" value="NTF2-like"/>
    <property type="match status" value="1"/>
</dbReference>
<organism evidence="1 2">
    <name type="scientific">Georhizobium profundi</name>
    <dbReference type="NCBI Taxonomy" id="2341112"/>
    <lineage>
        <taxon>Bacteria</taxon>
        <taxon>Pseudomonadati</taxon>
        <taxon>Pseudomonadota</taxon>
        <taxon>Alphaproteobacteria</taxon>
        <taxon>Hyphomicrobiales</taxon>
        <taxon>Rhizobiaceae</taxon>
        <taxon>Georhizobium</taxon>
    </lineage>
</organism>
<protein>
    <submittedName>
        <fullName evidence="1">Nuclear transport factor 2 family protein</fullName>
    </submittedName>
</protein>